<feature type="repeat" description="TPR" evidence="3">
    <location>
        <begin position="279"/>
        <end position="312"/>
    </location>
</feature>
<dbReference type="Gene3D" id="1.25.40.10">
    <property type="entry name" value="Tetratricopeptide repeat domain"/>
    <property type="match status" value="4"/>
</dbReference>
<dbReference type="EMBL" id="CP017803">
    <property type="protein sequence ID" value="ATZ59160.1"/>
    <property type="molecule type" value="Genomic_DNA"/>
</dbReference>
<proteinExistence type="predicted"/>
<name>A0A2H4U4X0_METSM</name>
<reference evidence="5" key="1">
    <citation type="submission" date="2016-10" db="EMBL/GenBank/DDBJ databases">
        <authorList>
            <person name="Kim B.-C."/>
            <person name="Jeong H."/>
        </authorList>
    </citation>
    <scope>NUCLEOTIDE SEQUENCE [LARGE SCALE GENOMIC DNA]</scope>
    <source>
        <strain evidence="5">KB11</strain>
    </source>
</reference>
<evidence type="ECO:0000256" key="3">
    <source>
        <dbReference type="PROSITE-ProRule" id="PRU00339"/>
    </source>
</evidence>
<organism evidence="4 5">
    <name type="scientific">Methanobrevibacter smithii</name>
    <dbReference type="NCBI Taxonomy" id="2173"/>
    <lineage>
        <taxon>Archaea</taxon>
        <taxon>Methanobacteriati</taxon>
        <taxon>Methanobacteriota</taxon>
        <taxon>Methanomada group</taxon>
        <taxon>Methanobacteria</taxon>
        <taxon>Methanobacteriales</taxon>
        <taxon>Methanobacteriaceae</taxon>
        <taxon>Methanobrevibacter</taxon>
    </lineage>
</organism>
<dbReference type="InterPro" id="IPR019734">
    <property type="entry name" value="TPR_rpt"/>
</dbReference>
<sequence length="495" mass="58279">MRCVNCLKFFDDFYGFCPYCGHEKIDYNLYPSDDDNKFKSELFNRLGERLVKEFKKDDAFNAFNESIKFNNENICAWKNKANLHNDDYWENYTKAMDCIEKALKINPNDLEAIVLKGKILKNTDKEKSKDYFEDILIKCNGSNEESLIAKGDVLYELGDYDSAITAYTKALDSNPLNSKTWEKKGKVLCYNDNKEDGIKSLRKSLLLNPYDIKLWRDLRLYCGDLESEIHECDNALLIFPKSEYEWRCKADNLKSIGDYENAIKCYDMDMEVEYHSTMDNSYISQADCFIELEDYENAIKSLDKALNIWPENFTTIKSKGDCYFNLKQYQKALECYEVLIKNKKNWYDVEISKGEALLKIDKNHGIAYFDELLKKELSLFDKAKIYFALEDYDQSLMYINQTIDKNDSHSYDHLYSLKAQILYKMGDKQDSLEYFDKSIEDYPTEFAIIHKALILEEQKEYKKAIDCLDEILKSKPYDKKIISKKEELQGKLRDM</sequence>
<keyword evidence="2 3" id="KW-0802">TPR repeat</keyword>
<dbReference type="PANTHER" id="PTHR44943:SF4">
    <property type="entry name" value="TPR REPEAT-CONTAINING PROTEIN MJ0798"/>
    <property type="match status" value="1"/>
</dbReference>
<evidence type="ECO:0000256" key="2">
    <source>
        <dbReference type="ARBA" id="ARBA00022803"/>
    </source>
</evidence>
<feature type="repeat" description="TPR" evidence="3">
    <location>
        <begin position="412"/>
        <end position="445"/>
    </location>
</feature>
<dbReference type="SUPFAM" id="SSF48452">
    <property type="entry name" value="TPR-like"/>
    <property type="match status" value="3"/>
</dbReference>
<dbReference type="Pfam" id="PF13432">
    <property type="entry name" value="TPR_16"/>
    <property type="match status" value="1"/>
</dbReference>
<dbReference type="Proteomes" id="UP000232133">
    <property type="component" value="Chromosome"/>
</dbReference>
<evidence type="ECO:0000313" key="4">
    <source>
        <dbReference type="EMBL" id="ATZ59160.1"/>
    </source>
</evidence>
<dbReference type="Pfam" id="PF12895">
    <property type="entry name" value="ANAPC3"/>
    <property type="match status" value="1"/>
</dbReference>
<evidence type="ECO:0000313" key="5">
    <source>
        <dbReference type="Proteomes" id="UP000232133"/>
    </source>
</evidence>
<dbReference type="AlphaFoldDB" id="A0A2H4U4X0"/>
<dbReference type="RefSeq" id="WP_100815196.1">
    <property type="nucleotide sequence ID" value="NZ_CP017803.1"/>
</dbReference>
<keyword evidence="1" id="KW-0677">Repeat</keyword>
<dbReference type="InterPro" id="IPR013105">
    <property type="entry name" value="TPR_2"/>
</dbReference>
<feature type="repeat" description="TPR" evidence="3">
    <location>
        <begin position="144"/>
        <end position="177"/>
    </location>
</feature>
<gene>
    <name evidence="4" type="ORF">BK798_01400</name>
</gene>
<evidence type="ECO:0000256" key="1">
    <source>
        <dbReference type="ARBA" id="ARBA00022737"/>
    </source>
</evidence>
<dbReference type="PROSITE" id="PS50293">
    <property type="entry name" value="TPR_REGION"/>
    <property type="match status" value="1"/>
</dbReference>
<dbReference type="Pfam" id="PF13181">
    <property type="entry name" value="TPR_8"/>
    <property type="match status" value="1"/>
</dbReference>
<dbReference type="SMART" id="SM00028">
    <property type="entry name" value="TPR"/>
    <property type="match status" value="10"/>
</dbReference>
<protein>
    <recommendedName>
        <fullName evidence="6">O-linked GlcNAc transferase</fullName>
    </recommendedName>
</protein>
<dbReference type="PROSITE" id="PS50005">
    <property type="entry name" value="TPR"/>
    <property type="match status" value="3"/>
</dbReference>
<dbReference type="Pfam" id="PF07719">
    <property type="entry name" value="TPR_2"/>
    <property type="match status" value="1"/>
</dbReference>
<accession>A0A2H4U4X0</accession>
<evidence type="ECO:0008006" key="6">
    <source>
        <dbReference type="Google" id="ProtNLM"/>
    </source>
</evidence>
<dbReference type="InterPro" id="IPR011990">
    <property type="entry name" value="TPR-like_helical_dom_sf"/>
</dbReference>
<dbReference type="InterPro" id="IPR051685">
    <property type="entry name" value="Ycf3/AcsC/BcsC/TPR_MFPF"/>
</dbReference>
<dbReference type="GeneID" id="35117991"/>
<dbReference type="PANTHER" id="PTHR44943">
    <property type="entry name" value="CELLULOSE SYNTHASE OPERON PROTEIN C"/>
    <property type="match status" value="1"/>
</dbReference>